<dbReference type="EMBL" id="MGKD01000027">
    <property type="protein sequence ID" value="OGN18885.1"/>
    <property type="molecule type" value="Genomic_DNA"/>
</dbReference>
<comment type="caution">
    <text evidence="3">The sequence shown here is derived from an EMBL/GenBank/DDBJ whole genome shotgun (WGS) entry which is preliminary data.</text>
</comment>
<keyword evidence="1" id="KW-0472">Membrane</keyword>
<evidence type="ECO:0000259" key="2">
    <source>
        <dbReference type="Pfam" id="PF09335"/>
    </source>
</evidence>
<feature type="transmembrane region" description="Helical" evidence="1">
    <location>
        <begin position="20"/>
        <end position="42"/>
    </location>
</feature>
<dbReference type="AlphaFoldDB" id="A0A1F8G0J0"/>
<accession>A0A1F8G0J0</accession>
<feature type="transmembrane region" description="Helical" evidence="1">
    <location>
        <begin position="107"/>
        <end position="128"/>
    </location>
</feature>
<feature type="transmembrane region" description="Helical" evidence="1">
    <location>
        <begin position="140"/>
        <end position="157"/>
    </location>
</feature>
<sequence>MEHFLAAIPQNFSYLADYRYGLLFLGTLLEGMNTIILAGFLTSIGELKSIYVIPLMILAHVINGYLWYLVGYYGGSKVLDFWTRRSEKNLVVVNKVREYFKKYSGRAIIFAKFTFSLEIITMILSGMLKYPMRLFSRYNLIGSIGWVFMAFGVGFFFGKSFIFSFQLISSATWFLIFLLFAIGLIYLIKYLLKRYYLDYIDVQRRLRDIGERIKNGLDEIFSEGEK</sequence>
<dbReference type="GO" id="GO:0005886">
    <property type="term" value="C:plasma membrane"/>
    <property type="evidence" value="ECO:0007669"/>
    <property type="project" value="TreeGrafter"/>
</dbReference>
<dbReference type="InterPro" id="IPR051311">
    <property type="entry name" value="DedA_domain"/>
</dbReference>
<dbReference type="Proteomes" id="UP000177478">
    <property type="component" value="Unassembled WGS sequence"/>
</dbReference>
<keyword evidence="1" id="KW-0812">Transmembrane</keyword>
<keyword evidence="1" id="KW-1133">Transmembrane helix</keyword>
<dbReference type="PANTHER" id="PTHR42709">
    <property type="entry name" value="ALKALINE PHOSPHATASE LIKE PROTEIN"/>
    <property type="match status" value="1"/>
</dbReference>
<feature type="domain" description="VTT" evidence="2">
    <location>
        <begin position="35"/>
        <end position="154"/>
    </location>
</feature>
<proteinExistence type="predicted"/>
<evidence type="ECO:0000256" key="1">
    <source>
        <dbReference type="SAM" id="Phobius"/>
    </source>
</evidence>
<organism evidence="3 4">
    <name type="scientific">Candidatus Yanofskybacteria bacterium RIFCSPHIGHO2_12_FULL_45_19b</name>
    <dbReference type="NCBI Taxonomy" id="1802689"/>
    <lineage>
        <taxon>Bacteria</taxon>
        <taxon>Candidatus Yanofskyibacteriota</taxon>
    </lineage>
</organism>
<protein>
    <recommendedName>
        <fullName evidence="2">VTT domain-containing protein</fullName>
    </recommendedName>
</protein>
<dbReference type="InterPro" id="IPR032816">
    <property type="entry name" value="VTT_dom"/>
</dbReference>
<gene>
    <name evidence="3" type="ORF">A3F25_00135</name>
</gene>
<evidence type="ECO:0000313" key="4">
    <source>
        <dbReference type="Proteomes" id="UP000177478"/>
    </source>
</evidence>
<feature type="transmembrane region" description="Helical" evidence="1">
    <location>
        <begin position="163"/>
        <end position="188"/>
    </location>
</feature>
<feature type="transmembrane region" description="Helical" evidence="1">
    <location>
        <begin position="49"/>
        <end position="70"/>
    </location>
</feature>
<name>A0A1F8G0J0_9BACT</name>
<reference evidence="3 4" key="1">
    <citation type="journal article" date="2016" name="Nat. Commun.">
        <title>Thousands of microbial genomes shed light on interconnected biogeochemical processes in an aquifer system.</title>
        <authorList>
            <person name="Anantharaman K."/>
            <person name="Brown C.T."/>
            <person name="Hug L.A."/>
            <person name="Sharon I."/>
            <person name="Castelle C.J."/>
            <person name="Probst A.J."/>
            <person name="Thomas B.C."/>
            <person name="Singh A."/>
            <person name="Wilkins M.J."/>
            <person name="Karaoz U."/>
            <person name="Brodie E.L."/>
            <person name="Williams K.H."/>
            <person name="Hubbard S.S."/>
            <person name="Banfield J.F."/>
        </authorList>
    </citation>
    <scope>NUCLEOTIDE SEQUENCE [LARGE SCALE GENOMIC DNA]</scope>
</reference>
<evidence type="ECO:0000313" key="3">
    <source>
        <dbReference type="EMBL" id="OGN18885.1"/>
    </source>
</evidence>
<dbReference type="STRING" id="1802689.A3F25_00135"/>
<dbReference type="Pfam" id="PF09335">
    <property type="entry name" value="VTT_dom"/>
    <property type="match status" value="1"/>
</dbReference>
<dbReference type="PANTHER" id="PTHR42709:SF2">
    <property type="entry name" value="INNER MEMBRANE PROTEIN YOHD"/>
    <property type="match status" value="1"/>
</dbReference>